<protein>
    <submittedName>
        <fullName evidence="3">Alpha/beta hydrolase family protein</fullName>
    </submittedName>
</protein>
<keyword evidence="1" id="KW-0472">Membrane</keyword>
<reference evidence="3 4" key="1">
    <citation type="submission" date="2020-06" db="EMBL/GenBank/DDBJ databases">
        <title>Transcriptomic and genomic resources for Thalictrum thalictroides and T. hernandezii: Facilitating candidate gene discovery in an emerging model plant lineage.</title>
        <authorList>
            <person name="Arias T."/>
            <person name="Riano-Pachon D.M."/>
            <person name="Di Stilio V.S."/>
        </authorList>
    </citation>
    <scope>NUCLEOTIDE SEQUENCE [LARGE SCALE GENOMIC DNA]</scope>
    <source>
        <strain evidence="4">cv. WT478/WT964</strain>
        <tissue evidence="3">Leaves</tissue>
    </source>
</reference>
<dbReference type="Gene3D" id="3.40.50.1820">
    <property type="entry name" value="alpha/beta hydrolase"/>
    <property type="match status" value="1"/>
</dbReference>
<evidence type="ECO:0000313" key="3">
    <source>
        <dbReference type="EMBL" id="KAF5207863.1"/>
    </source>
</evidence>
<keyword evidence="4" id="KW-1185">Reference proteome</keyword>
<feature type="domain" description="Serine aminopeptidase S33" evidence="2">
    <location>
        <begin position="182"/>
        <end position="420"/>
    </location>
</feature>
<dbReference type="Proteomes" id="UP000554482">
    <property type="component" value="Unassembled WGS sequence"/>
</dbReference>
<dbReference type="GO" id="GO:0016787">
    <property type="term" value="F:hydrolase activity"/>
    <property type="evidence" value="ECO:0007669"/>
    <property type="project" value="UniProtKB-KW"/>
</dbReference>
<name>A0A7J6XEC8_THATH</name>
<dbReference type="SUPFAM" id="SSF53474">
    <property type="entry name" value="alpha/beta-Hydrolases"/>
    <property type="match status" value="1"/>
</dbReference>
<proteinExistence type="predicted"/>
<accession>A0A7J6XEC8</accession>
<keyword evidence="1" id="KW-0812">Transmembrane</keyword>
<comment type="caution">
    <text evidence="3">The sequence shown here is derived from an EMBL/GenBank/DDBJ whole genome shotgun (WGS) entry which is preliminary data.</text>
</comment>
<feature type="transmembrane region" description="Helical" evidence="1">
    <location>
        <begin position="30"/>
        <end position="49"/>
    </location>
</feature>
<gene>
    <name evidence="3" type="ORF">FRX31_002553</name>
</gene>
<evidence type="ECO:0000259" key="2">
    <source>
        <dbReference type="Pfam" id="PF12146"/>
    </source>
</evidence>
<evidence type="ECO:0000256" key="1">
    <source>
        <dbReference type="SAM" id="Phobius"/>
    </source>
</evidence>
<dbReference type="InterPro" id="IPR051044">
    <property type="entry name" value="MAG_DAG_Lipase"/>
</dbReference>
<evidence type="ECO:0000313" key="4">
    <source>
        <dbReference type="Proteomes" id="UP000554482"/>
    </source>
</evidence>
<keyword evidence="1" id="KW-1133">Transmembrane helix</keyword>
<dbReference type="Pfam" id="PF12146">
    <property type="entry name" value="Hydrolase_4"/>
    <property type="match status" value="1"/>
</dbReference>
<dbReference type="OrthoDB" id="2498029at2759"/>
<dbReference type="FunFam" id="3.40.50.1820:FF:000131">
    <property type="entry name" value="Monoglyceride lipase"/>
    <property type="match status" value="1"/>
</dbReference>
<keyword evidence="3" id="KW-0378">Hydrolase</keyword>
<dbReference type="EMBL" id="JABWDY010000859">
    <property type="protein sequence ID" value="KAF5207863.1"/>
    <property type="molecule type" value="Genomic_DNA"/>
</dbReference>
<dbReference type="AlphaFoldDB" id="A0A7J6XEC8"/>
<sequence>MEAEELTSGASNRIIPLFKNLRRSIFSYQFLKQFFIFIQAFFLWFLLLLPRNRSSSLSSPSFKRKSVFKRRDEEDTLRRRALAEELQLAFDDENVCKWSTSLFYGTRRNALFCRSWVPVSAEIKKSVFKRRDEEDTLRRRALAEELQLAFDDENVCKWSTSLFYGTRRNALFCRSWVPVSAEIKGIMIIIHGLNEHSGRYDYFARQLTSRGFGVYAIDWIGHGGSDGLHGYVPSLDYVVADTGAFLKQIKSENPGIPCFLYGHSTGGAVVLKAASYPHIEEMVEGIILTSPALRVRPAHPIVGAVAPIFSLLAPRFQFKGANKRGIPVSRDPAALVAKYSDPLVYTGPIRVRTGHEILRISSYLMRNIKMVTVPFLVLHGTADTVTDPLASQDLYNEASSEFKDIKLYDGFLHDLLFEPEREEIGRDIINWMEKKLGWVQSGGDGDIFWLSILVKYLKNAEGKVANSSLVDFMAKLRRLTHDNGKRAPLNSSCSGLGLADAV</sequence>
<dbReference type="InterPro" id="IPR022742">
    <property type="entry name" value="Hydrolase_4"/>
</dbReference>
<dbReference type="InterPro" id="IPR029058">
    <property type="entry name" value="AB_hydrolase_fold"/>
</dbReference>
<dbReference type="PANTHER" id="PTHR11614">
    <property type="entry name" value="PHOSPHOLIPASE-RELATED"/>
    <property type="match status" value="1"/>
</dbReference>
<organism evidence="3 4">
    <name type="scientific">Thalictrum thalictroides</name>
    <name type="common">Rue-anemone</name>
    <name type="synonym">Anemone thalictroides</name>
    <dbReference type="NCBI Taxonomy" id="46969"/>
    <lineage>
        <taxon>Eukaryota</taxon>
        <taxon>Viridiplantae</taxon>
        <taxon>Streptophyta</taxon>
        <taxon>Embryophyta</taxon>
        <taxon>Tracheophyta</taxon>
        <taxon>Spermatophyta</taxon>
        <taxon>Magnoliopsida</taxon>
        <taxon>Ranunculales</taxon>
        <taxon>Ranunculaceae</taxon>
        <taxon>Thalictroideae</taxon>
        <taxon>Thalictrum</taxon>
    </lineage>
</organism>